<dbReference type="EMBL" id="SDHX01000001">
    <property type="protein sequence ID" value="RXK55523.1"/>
    <property type="molecule type" value="Genomic_DNA"/>
</dbReference>
<reference evidence="2 3" key="1">
    <citation type="submission" date="2019-01" db="EMBL/GenBank/DDBJ databases">
        <title>Lacunisphaera sp. strain TWA-58.</title>
        <authorList>
            <person name="Chen W.-M."/>
        </authorList>
    </citation>
    <scope>NUCLEOTIDE SEQUENCE [LARGE SCALE GENOMIC DNA]</scope>
    <source>
        <strain evidence="2 3">TWA-58</strain>
    </source>
</reference>
<comment type="caution">
    <text evidence="2">The sequence shown here is derived from an EMBL/GenBank/DDBJ whole genome shotgun (WGS) entry which is preliminary data.</text>
</comment>
<keyword evidence="3" id="KW-1185">Reference proteome</keyword>
<dbReference type="OrthoDB" id="9814626at2"/>
<name>A0A4Q1C956_9BACT</name>
<feature type="region of interest" description="Disordered" evidence="1">
    <location>
        <begin position="42"/>
        <end position="62"/>
    </location>
</feature>
<evidence type="ECO:0000256" key="1">
    <source>
        <dbReference type="SAM" id="MobiDB-lite"/>
    </source>
</evidence>
<protein>
    <submittedName>
        <fullName evidence="2">Uncharacterized protein</fullName>
    </submittedName>
</protein>
<accession>A0A4Q1C956</accession>
<evidence type="ECO:0000313" key="3">
    <source>
        <dbReference type="Proteomes" id="UP000290218"/>
    </source>
</evidence>
<proteinExistence type="predicted"/>
<dbReference type="Proteomes" id="UP000290218">
    <property type="component" value="Unassembled WGS sequence"/>
</dbReference>
<dbReference type="RefSeq" id="WP_129046888.1">
    <property type="nucleotide sequence ID" value="NZ_SDHX01000001.1"/>
</dbReference>
<organism evidence="2 3">
    <name type="scientific">Oleiharenicola lentus</name>
    <dbReference type="NCBI Taxonomy" id="2508720"/>
    <lineage>
        <taxon>Bacteria</taxon>
        <taxon>Pseudomonadati</taxon>
        <taxon>Verrucomicrobiota</taxon>
        <taxon>Opitutia</taxon>
        <taxon>Opitutales</taxon>
        <taxon>Opitutaceae</taxon>
        <taxon>Oleiharenicola</taxon>
    </lineage>
</organism>
<evidence type="ECO:0000313" key="2">
    <source>
        <dbReference type="EMBL" id="RXK55523.1"/>
    </source>
</evidence>
<dbReference type="AlphaFoldDB" id="A0A4Q1C956"/>
<dbReference type="PROSITE" id="PS51257">
    <property type="entry name" value="PROKAR_LIPOPROTEIN"/>
    <property type="match status" value="1"/>
</dbReference>
<sequence length="218" mass="22344">MSPRPLACALLLAPLLFTACKDRQITAYRAPKDPAPAVVPPAATGALPDGHPPVAGNSGGTAPAPAGDMATMANTAVPTAGGSDLKWTAPSSWTAKAGSSMRKGSFAVKRDGAEADFAITAFPGDTGGLHANLNRWRGQVGLPNAAPAELDASIQHLDGQGGMHFDVVDLVGPSGTRMLGAITSYNGNSWFFKLMGPDALVAGEKQAFIDFLHTVKTP</sequence>
<gene>
    <name evidence="2" type="ORF">ESB00_06430</name>
</gene>